<feature type="transmembrane region" description="Helical" evidence="1">
    <location>
        <begin position="204"/>
        <end position="224"/>
    </location>
</feature>
<evidence type="ECO:0000313" key="2">
    <source>
        <dbReference type="EMBL" id="OXA50590.1"/>
    </source>
</evidence>
<organism evidence="2 3">
    <name type="scientific">Folsomia candida</name>
    <name type="common">Springtail</name>
    <dbReference type="NCBI Taxonomy" id="158441"/>
    <lineage>
        <taxon>Eukaryota</taxon>
        <taxon>Metazoa</taxon>
        <taxon>Ecdysozoa</taxon>
        <taxon>Arthropoda</taxon>
        <taxon>Hexapoda</taxon>
        <taxon>Collembola</taxon>
        <taxon>Entomobryomorpha</taxon>
        <taxon>Isotomoidea</taxon>
        <taxon>Isotomidae</taxon>
        <taxon>Proisotominae</taxon>
        <taxon>Folsomia</taxon>
    </lineage>
</organism>
<keyword evidence="1" id="KW-0812">Transmembrane</keyword>
<feature type="transmembrane region" description="Helical" evidence="1">
    <location>
        <begin position="114"/>
        <end position="133"/>
    </location>
</feature>
<dbReference type="EMBL" id="LNIX01000008">
    <property type="protein sequence ID" value="OXA50590.1"/>
    <property type="molecule type" value="Genomic_DNA"/>
</dbReference>
<name>A0A226DZY1_FOLCA</name>
<reference evidence="2 3" key="1">
    <citation type="submission" date="2015-12" db="EMBL/GenBank/DDBJ databases">
        <title>The genome of Folsomia candida.</title>
        <authorList>
            <person name="Faddeeva A."/>
            <person name="Derks M.F."/>
            <person name="Anvar Y."/>
            <person name="Smit S."/>
            <person name="Van Straalen N."/>
            <person name="Roelofs D."/>
        </authorList>
    </citation>
    <scope>NUCLEOTIDE SEQUENCE [LARGE SCALE GENOMIC DNA]</scope>
    <source>
        <strain evidence="2 3">VU population</strain>
        <tissue evidence="2">Whole body</tissue>
    </source>
</reference>
<feature type="transmembrane region" description="Helical" evidence="1">
    <location>
        <begin position="140"/>
        <end position="159"/>
    </location>
</feature>
<feature type="transmembrane region" description="Helical" evidence="1">
    <location>
        <begin position="54"/>
        <end position="72"/>
    </location>
</feature>
<feature type="transmembrane region" description="Helical" evidence="1">
    <location>
        <begin position="79"/>
        <end position="99"/>
    </location>
</feature>
<sequence>MVGSAITINISLSQIAVFFTVAGVGTIVAASLLLDEWVHKSSWSAKDKPVGCTSAVIIGAAIQTISSVLMYFKSNVKQTWIYTQIGLILLYIICWTILLADKEDGLLGRSQEDAFFAVVGINWILLFLAVGLLSRDSVPLGIFFAILGVAVIISCSLVIDDYAKTTGSSVGDKIVGCSATAMVAGFAQTISSAFLFFKDDMKTIWTYTNAIVMVTLVICFAVPMADSIRGLVSTDYYYTTLAIDFVFLFVVVGMFLKNKFFK</sequence>
<keyword evidence="1" id="KW-0472">Membrane</keyword>
<keyword evidence="1" id="KW-1133">Transmembrane helix</keyword>
<feature type="transmembrane region" description="Helical" evidence="1">
    <location>
        <begin position="236"/>
        <end position="256"/>
    </location>
</feature>
<comment type="caution">
    <text evidence="2">The sequence shown here is derived from an EMBL/GenBank/DDBJ whole genome shotgun (WGS) entry which is preliminary data.</text>
</comment>
<accession>A0A226DZY1</accession>
<proteinExistence type="predicted"/>
<dbReference type="AlphaFoldDB" id="A0A226DZY1"/>
<feature type="transmembrane region" description="Helical" evidence="1">
    <location>
        <begin position="179"/>
        <end position="197"/>
    </location>
</feature>
<gene>
    <name evidence="2" type="ORF">Fcan01_14433</name>
</gene>
<evidence type="ECO:0000313" key="3">
    <source>
        <dbReference type="Proteomes" id="UP000198287"/>
    </source>
</evidence>
<dbReference type="Proteomes" id="UP000198287">
    <property type="component" value="Unassembled WGS sequence"/>
</dbReference>
<evidence type="ECO:0000256" key="1">
    <source>
        <dbReference type="SAM" id="Phobius"/>
    </source>
</evidence>
<keyword evidence="3" id="KW-1185">Reference proteome</keyword>
<protein>
    <submittedName>
        <fullName evidence="2">Uncharacterized protein</fullName>
    </submittedName>
</protein>
<feature type="transmembrane region" description="Helical" evidence="1">
    <location>
        <begin position="12"/>
        <end position="34"/>
    </location>
</feature>